<evidence type="ECO:0000313" key="1">
    <source>
        <dbReference type="EMBL" id="OPJ90303.1"/>
    </source>
</evidence>
<name>A0A1V4L0C6_PATFA</name>
<keyword evidence="2" id="KW-1185">Reference proteome</keyword>
<gene>
    <name evidence="1" type="ORF">AV530_010111</name>
</gene>
<dbReference type="AlphaFoldDB" id="A0A1V4L0C6"/>
<accession>A0A1V4L0C6</accession>
<proteinExistence type="predicted"/>
<sequence length="83" mass="9284">MDRAIYIKLIPLYLYGFACSYSERFPCPGSPVPVSESYEKWHLGENGLLPCMLSLETWSVCAEDLCFGTACWVPSACHSKKVS</sequence>
<reference evidence="1 2" key="1">
    <citation type="submission" date="2016-02" db="EMBL/GenBank/DDBJ databases">
        <title>Band-tailed pigeon sequencing and assembly.</title>
        <authorList>
            <person name="Soares A.E."/>
            <person name="Novak B.J."/>
            <person name="Rice E.S."/>
            <person name="O'Connell B."/>
            <person name="Chang D."/>
            <person name="Weber S."/>
            <person name="Shapiro B."/>
        </authorList>
    </citation>
    <scope>NUCLEOTIDE SEQUENCE [LARGE SCALE GENOMIC DNA]</scope>
    <source>
        <strain evidence="1">BTP2013</strain>
        <tissue evidence="1">Blood</tissue>
    </source>
</reference>
<dbReference type="Proteomes" id="UP000190648">
    <property type="component" value="Unassembled WGS sequence"/>
</dbReference>
<comment type="caution">
    <text evidence="1">The sequence shown here is derived from an EMBL/GenBank/DDBJ whole genome shotgun (WGS) entry which is preliminary data.</text>
</comment>
<dbReference type="OrthoDB" id="10479418at2759"/>
<evidence type="ECO:0000313" key="2">
    <source>
        <dbReference type="Proteomes" id="UP000190648"/>
    </source>
</evidence>
<dbReference type="EMBL" id="LSYS01000355">
    <property type="protein sequence ID" value="OPJ90303.1"/>
    <property type="molecule type" value="Genomic_DNA"/>
</dbReference>
<organism evidence="1 2">
    <name type="scientific">Patagioenas fasciata monilis</name>
    <dbReference type="NCBI Taxonomy" id="372326"/>
    <lineage>
        <taxon>Eukaryota</taxon>
        <taxon>Metazoa</taxon>
        <taxon>Chordata</taxon>
        <taxon>Craniata</taxon>
        <taxon>Vertebrata</taxon>
        <taxon>Euteleostomi</taxon>
        <taxon>Archelosauria</taxon>
        <taxon>Archosauria</taxon>
        <taxon>Dinosauria</taxon>
        <taxon>Saurischia</taxon>
        <taxon>Theropoda</taxon>
        <taxon>Coelurosauria</taxon>
        <taxon>Aves</taxon>
        <taxon>Neognathae</taxon>
        <taxon>Neoaves</taxon>
        <taxon>Columbimorphae</taxon>
        <taxon>Columbiformes</taxon>
        <taxon>Columbidae</taxon>
        <taxon>Patagioenas</taxon>
    </lineage>
</organism>
<protein>
    <submittedName>
        <fullName evidence="1">Uncharacterized protein</fullName>
    </submittedName>
</protein>